<accession>A0ACA9K1E1</accession>
<reference evidence="1" key="1">
    <citation type="submission" date="2021-06" db="EMBL/GenBank/DDBJ databases">
        <authorList>
            <person name="Kallberg Y."/>
            <person name="Tangrot J."/>
            <person name="Rosling A."/>
        </authorList>
    </citation>
    <scope>NUCLEOTIDE SEQUENCE</scope>
    <source>
        <strain evidence="1">CL356</strain>
    </source>
</reference>
<organism evidence="1 2">
    <name type="scientific">Acaulospora colombiana</name>
    <dbReference type="NCBI Taxonomy" id="27376"/>
    <lineage>
        <taxon>Eukaryota</taxon>
        <taxon>Fungi</taxon>
        <taxon>Fungi incertae sedis</taxon>
        <taxon>Mucoromycota</taxon>
        <taxon>Glomeromycotina</taxon>
        <taxon>Glomeromycetes</taxon>
        <taxon>Diversisporales</taxon>
        <taxon>Acaulosporaceae</taxon>
        <taxon>Acaulospora</taxon>
    </lineage>
</organism>
<evidence type="ECO:0000313" key="1">
    <source>
        <dbReference type="EMBL" id="CAG8446345.1"/>
    </source>
</evidence>
<dbReference type="EMBL" id="CAJVPT010000544">
    <property type="protein sequence ID" value="CAG8446345.1"/>
    <property type="molecule type" value="Genomic_DNA"/>
</dbReference>
<proteinExistence type="predicted"/>
<dbReference type="Proteomes" id="UP000789525">
    <property type="component" value="Unassembled WGS sequence"/>
</dbReference>
<name>A0ACA9K1E1_9GLOM</name>
<evidence type="ECO:0000313" key="2">
    <source>
        <dbReference type="Proteomes" id="UP000789525"/>
    </source>
</evidence>
<protein>
    <submittedName>
        <fullName evidence="1">17286_t:CDS:1</fullName>
    </submittedName>
</protein>
<keyword evidence="2" id="KW-1185">Reference proteome</keyword>
<comment type="caution">
    <text evidence="1">The sequence shown here is derived from an EMBL/GenBank/DDBJ whole genome shotgun (WGS) entry which is preliminary data.</text>
</comment>
<sequence>MISKAIILVGGPSRGTRFRPLSLDSPKPLFPVAGHPIIWHHLEAVSKVEDLKEVLLIGFFENSVFERFIEDASRDFPNIIVRQDQLQDGKLRLEQDLLGSLVDTRKLYVYETTDFWRQIKTAASAIPANAFYLEQYRKNNPDLLLKNESNGPEIVGCVYKHPTAIIDPSAKVCESHLRQSFRVA</sequence>
<gene>
    <name evidence="1" type="ORF">ACOLOM_LOCUS533</name>
</gene>